<dbReference type="Pfam" id="PF01641">
    <property type="entry name" value="SelR"/>
    <property type="match status" value="1"/>
</dbReference>
<evidence type="ECO:0000313" key="10">
    <source>
        <dbReference type="Proteomes" id="UP000252107"/>
    </source>
</evidence>
<dbReference type="PANTHER" id="PTHR10173">
    <property type="entry name" value="METHIONINE SULFOXIDE REDUCTASE"/>
    <property type="match status" value="1"/>
</dbReference>
<comment type="cofactor">
    <cofactor evidence="1">
        <name>Zn(2+)</name>
        <dbReference type="ChEBI" id="CHEBI:29105"/>
    </cofactor>
</comment>
<dbReference type="GO" id="GO:0033743">
    <property type="term" value="F:peptide-methionine (R)-S-oxide reductase activity"/>
    <property type="evidence" value="ECO:0007669"/>
    <property type="project" value="UniProtKB-EC"/>
</dbReference>
<comment type="caution">
    <text evidence="9">The sequence shown here is derived from an EMBL/GenBank/DDBJ whole genome shotgun (WGS) entry which is preliminary data.</text>
</comment>
<protein>
    <recommendedName>
        <fullName evidence="3">peptide-methionine (R)-S-oxide reductase</fullName>
        <ecNumber evidence="3">1.8.4.12</ecNumber>
    </recommendedName>
</protein>
<keyword evidence="6" id="KW-0560">Oxidoreductase</keyword>
<dbReference type="InterPro" id="IPR028427">
    <property type="entry name" value="Met_Sox_Rdtase_MsrB"/>
</dbReference>
<reference evidence="9" key="1">
    <citation type="submission" date="2016-04" db="EMBL/GenBank/DDBJ databases">
        <authorList>
            <person name="Tabuchi Yagui T.R."/>
        </authorList>
    </citation>
    <scope>NUCLEOTIDE SEQUENCE [LARGE SCALE GENOMIC DNA]</scope>
    <source>
        <strain evidence="9">NIES-26</strain>
    </source>
</reference>
<dbReference type="PANTHER" id="PTHR10173:SF57">
    <property type="entry name" value="PEPTIDE-METHIONINE (R)-S-OXIDE REDUCTASE"/>
    <property type="match status" value="1"/>
</dbReference>
<keyword evidence="10" id="KW-1185">Reference proteome</keyword>
<evidence type="ECO:0000256" key="3">
    <source>
        <dbReference type="ARBA" id="ARBA00012499"/>
    </source>
</evidence>
<dbReference type="EMBL" id="LXQD01000321">
    <property type="protein sequence ID" value="RCJ23856.1"/>
    <property type="molecule type" value="Genomic_DNA"/>
</dbReference>
<keyword evidence="4" id="KW-0479">Metal-binding</keyword>
<comment type="catalytic activity">
    <reaction evidence="7">
        <text>L-methionyl-[protein] + [thioredoxin]-disulfide + H2O = L-methionyl-(R)-S-oxide-[protein] + [thioredoxin]-dithiol</text>
        <dbReference type="Rhea" id="RHEA:24164"/>
        <dbReference type="Rhea" id="RHEA-COMP:10698"/>
        <dbReference type="Rhea" id="RHEA-COMP:10700"/>
        <dbReference type="Rhea" id="RHEA-COMP:12313"/>
        <dbReference type="Rhea" id="RHEA-COMP:12314"/>
        <dbReference type="ChEBI" id="CHEBI:15377"/>
        <dbReference type="ChEBI" id="CHEBI:16044"/>
        <dbReference type="ChEBI" id="CHEBI:29950"/>
        <dbReference type="ChEBI" id="CHEBI:45764"/>
        <dbReference type="ChEBI" id="CHEBI:50058"/>
        <dbReference type="EC" id="1.8.4.12"/>
    </reaction>
</comment>
<accession>A0A367QI37</accession>
<dbReference type="Proteomes" id="UP000252107">
    <property type="component" value="Unassembled WGS sequence"/>
</dbReference>
<evidence type="ECO:0000313" key="9">
    <source>
        <dbReference type="EMBL" id="RCJ23856.1"/>
    </source>
</evidence>
<proteinExistence type="inferred from homology"/>
<evidence type="ECO:0000256" key="4">
    <source>
        <dbReference type="ARBA" id="ARBA00022723"/>
    </source>
</evidence>
<keyword evidence="5" id="KW-0862">Zinc</keyword>
<dbReference type="InterPro" id="IPR002579">
    <property type="entry name" value="Met_Sox_Rdtase_MsrB_dom"/>
</dbReference>
<dbReference type="GO" id="GO:0030091">
    <property type="term" value="P:protein repair"/>
    <property type="evidence" value="ECO:0007669"/>
    <property type="project" value="InterPro"/>
</dbReference>
<evidence type="ECO:0000256" key="5">
    <source>
        <dbReference type="ARBA" id="ARBA00022833"/>
    </source>
</evidence>
<dbReference type="InterPro" id="IPR011057">
    <property type="entry name" value="Mss4-like_sf"/>
</dbReference>
<evidence type="ECO:0000256" key="6">
    <source>
        <dbReference type="ARBA" id="ARBA00023002"/>
    </source>
</evidence>
<dbReference type="FunFam" id="2.170.150.20:FF:000001">
    <property type="entry name" value="Peptide methionine sulfoxide reductase MsrB"/>
    <property type="match status" value="1"/>
</dbReference>
<dbReference type="GO" id="GO:0006979">
    <property type="term" value="P:response to oxidative stress"/>
    <property type="evidence" value="ECO:0007669"/>
    <property type="project" value="InterPro"/>
</dbReference>
<dbReference type="PROSITE" id="PS51790">
    <property type="entry name" value="MSRB"/>
    <property type="match status" value="1"/>
</dbReference>
<dbReference type="SUPFAM" id="SSF51316">
    <property type="entry name" value="Mss4-like"/>
    <property type="match status" value="1"/>
</dbReference>
<gene>
    <name evidence="9" type="ORF">A6770_28990</name>
</gene>
<organism evidence="9 10">
    <name type="scientific">Nostoc minutum NIES-26</name>
    <dbReference type="NCBI Taxonomy" id="1844469"/>
    <lineage>
        <taxon>Bacteria</taxon>
        <taxon>Bacillati</taxon>
        <taxon>Cyanobacteriota</taxon>
        <taxon>Cyanophyceae</taxon>
        <taxon>Nostocales</taxon>
        <taxon>Nostocaceae</taxon>
        <taxon>Nostoc</taxon>
    </lineage>
</organism>
<dbReference type="EC" id="1.8.4.12" evidence="3"/>
<name>A0A367QI37_9NOSO</name>
<dbReference type="GO" id="GO:0005737">
    <property type="term" value="C:cytoplasm"/>
    <property type="evidence" value="ECO:0007669"/>
    <property type="project" value="TreeGrafter"/>
</dbReference>
<dbReference type="AlphaFoldDB" id="A0A367QI37"/>
<comment type="similarity">
    <text evidence="2">Belongs to the MsrB Met sulfoxide reductase family.</text>
</comment>
<feature type="domain" description="MsrB" evidence="8">
    <location>
        <begin position="45"/>
        <end position="166"/>
    </location>
</feature>
<evidence type="ECO:0000256" key="1">
    <source>
        <dbReference type="ARBA" id="ARBA00001947"/>
    </source>
</evidence>
<evidence type="ECO:0000256" key="2">
    <source>
        <dbReference type="ARBA" id="ARBA00007174"/>
    </source>
</evidence>
<dbReference type="NCBIfam" id="TIGR00357">
    <property type="entry name" value="peptide-methionine (R)-S-oxide reductase MsrB"/>
    <property type="match status" value="1"/>
</dbReference>
<evidence type="ECO:0000256" key="7">
    <source>
        <dbReference type="ARBA" id="ARBA00048488"/>
    </source>
</evidence>
<sequence>MNKRYFLEASAVLVGAAFLSRYININQRSEIMATSNTEFEISKPEEEWRTTLSPEQFRVLRKHGTERAFTSPLDKQYVNGTYLCAGCELPLFTSDTKFNSGTGWPSFFQPIEGAIGMTVDKSLFMTRTEVHCHRCGGHLGHVFDDGPAPTGKRYCMNGVALKFIPA</sequence>
<evidence type="ECO:0000259" key="8">
    <source>
        <dbReference type="PROSITE" id="PS51790"/>
    </source>
</evidence>
<dbReference type="Gene3D" id="2.170.150.20">
    <property type="entry name" value="Peptide methionine sulfoxide reductase"/>
    <property type="match status" value="1"/>
</dbReference>
<dbReference type="GO" id="GO:0046872">
    <property type="term" value="F:metal ion binding"/>
    <property type="evidence" value="ECO:0007669"/>
    <property type="project" value="UniProtKB-KW"/>
</dbReference>